<dbReference type="GO" id="GO:0008168">
    <property type="term" value="F:methyltransferase activity"/>
    <property type="evidence" value="ECO:0000318"/>
    <property type="project" value="GO_Central"/>
</dbReference>
<dbReference type="InterPro" id="IPR052356">
    <property type="entry name" value="Thiol_S-MT"/>
</dbReference>
<keyword evidence="3" id="KW-1185">Reference proteome</keyword>
<dbReference type="Gene3D" id="3.40.50.150">
    <property type="entry name" value="Vaccinia Virus protein VP39"/>
    <property type="match status" value="1"/>
</dbReference>
<dbReference type="HOGENOM" id="CLU_037990_7_1_1"/>
<dbReference type="InParanoid" id="A7T0U3"/>
<proteinExistence type="predicted"/>
<protein>
    <recommendedName>
        <fullName evidence="1">Methyltransferase type 11 domain-containing protein</fullName>
    </recommendedName>
</protein>
<dbReference type="Pfam" id="PF08241">
    <property type="entry name" value="Methyltransf_11"/>
    <property type="match status" value="1"/>
</dbReference>
<dbReference type="eggNOG" id="KOG4300">
    <property type="taxonomic scope" value="Eukaryota"/>
</dbReference>
<dbReference type="SUPFAM" id="SSF53335">
    <property type="entry name" value="S-adenosyl-L-methionine-dependent methyltransferases"/>
    <property type="match status" value="1"/>
</dbReference>
<sequence length="266" mass="29696">MGLFTLRKIGLAVIGISAVVGSGLSSRFLDTLCSSSAYKSYFATLIKMGRKYQGHSQVTDMDKTMFKGIKETAEQVGGDVLEIGSGTGNALRMLSLPKGSEFIALDPNPHMEKHFREELDRFPDVKLKAYLVQGGEDLSGIASDSLAVVFVCDVLCSVPEDSLDQLLGEVKRVLKPGGRFYFIEHIADESGTWRRSWQRLLSSQLGVWPRLFGNCHCDRDTDKAIQMAGFRELEMEKAYLSNEEKSLFVRKFMYFIAYFVSGNAKK</sequence>
<dbReference type="GO" id="GO:0008757">
    <property type="term" value="F:S-adenosylmethionine-dependent methyltransferase activity"/>
    <property type="evidence" value="ECO:0007669"/>
    <property type="project" value="InterPro"/>
</dbReference>
<organism evidence="2 3">
    <name type="scientific">Nematostella vectensis</name>
    <name type="common">Starlet sea anemone</name>
    <dbReference type="NCBI Taxonomy" id="45351"/>
    <lineage>
        <taxon>Eukaryota</taxon>
        <taxon>Metazoa</taxon>
        <taxon>Cnidaria</taxon>
        <taxon>Anthozoa</taxon>
        <taxon>Hexacorallia</taxon>
        <taxon>Actiniaria</taxon>
        <taxon>Edwardsiidae</taxon>
        <taxon>Nematostella</taxon>
    </lineage>
</organism>
<dbReference type="InterPro" id="IPR029063">
    <property type="entry name" value="SAM-dependent_MTases_sf"/>
</dbReference>
<dbReference type="PANTHER" id="PTHR45036:SF1">
    <property type="entry name" value="METHYLTRANSFERASE LIKE 7A"/>
    <property type="match status" value="1"/>
</dbReference>
<name>A7T0U3_NEMVE</name>
<feature type="domain" description="Methyltransferase type 11" evidence="1">
    <location>
        <begin position="81"/>
        <end position="182"/>
    </location>
</feature>
<dbReference type="AlphaFoldDB" id="A7T0U3"/>
<dbReference type="CDD" id="cd02440">
    <property type="entry name" value="AdoMet_MTases"/>
    <property type="match status" value="1"/>
</dbReference>
<dbReference type="InterPro" id="IPR013216">
    <property type="entry name" value="Methyltransf_11"/>
</dbReference>
<dbReference type="PhylomeDB" id="A7T0U3"/>
<dbReference type="OMA" id="YWNIEPN"/>
<evidence type="ECO:0000313" key="3">
    <source>
        <dbReference type="Proteomes" id="UP000001593"/>
    </source>
</evidence>
<evidence type="ECO:0000259" key="1">
    <source>
        <dbReference type="Pfam" id="PF08241"/>
    </source>
</evidence>
<dbReference type="PANTHER" id="PTHR45036">
    <property type="entry name" value="METHYLTRANSFERASE LIKE 7B"/>
    <property type="match status" value="1"/>
</dbReference>
<dbReference type="STRING" id="45351.A7T0U3"/>
<reference evidence="2 3" key="1">
    <citation type="journal article" date="2007" name="Science">
        <title>Sea anemone genome reveals ancestral eumetazoan gene repertoire and genomic organization.</title>
        <authorList>
            <person name="Putnam N.H."/>
            <person name="Srivastava M."/>
            <person name="Hellsten U."/>
            <person name="Dirks B."/>
            <person name="Chapman J."/>
            <person name="Salamov A."/>
            <person name="Terry A."/>
            <person name="Shapiro H."/>
            <person name="Lindquist E."/>
            <person name="Kapitonov V.V."/>
            <person name="Jurka J."/>
            <person name="Genikhovich G."/>
            <person name="Grigoriev I.V."/>
            <person name="Lucas S.M."/>
            <person name="Steele R.E."/>
            <person name="Finnerty J.R."/>
            <person name="Technau U."/>
            <person name="Martindale M.Q."/>
            <person name="Rokhsar D.S."/>
        </authorList>
    </citation>
    <scope>NUCLEOTIDE SEQUENCE [LARGE SCALE GENOMIC DNA]</scope>
    <source>
        <strain evidence="3">CH2 X CH6</strain>
    </source>
</reference>
<evidence type="ECO:0000313" key="2">
    <source>
        <dbReference type="EMBL" id="EDO30423.1"/>
    </source>
</evidence>
<gene>
    <name evidence="2" type="ORF">NEMVEDRAFT_v1g248407</name>
</gene>
<accession>A7T0U3</accession>
<dbReference type="EMBL" id="DS470051">
    <property type="protein sequence ID" value="EDO30423.1"/>
    <property type="molecule type" value="Genomic_DNA"/>
</dbReference>
<dbReference type="Proteomes" id="UP000001593">
    <property type="component" value="Unassembled WGS sequence"/>
</dbReference>